<gene>
    <name evidence="4" type="ORF">MQE36_16260</name>
</gene>
<organism evidence="4 5">
    <name type="scientific">Zhouia spongiae</name>
    <dbReference type="NCBI Taxonomy" id="2202721"/>
    <lineage>
        <taxon>Bacteria</taxon>
        <taxon>Pseudomonadati</taxon>
        <taxon>Bacteroidota</taxon>
        <taxon>Flavobacteriia</taxon>
        <taxon>Flavobacteriales</taxon>
        <taxon>Flavobacteriaceae</taxon>
        <taxon>Zhouia</taxon>
    </lineage>
</organism>
<dbReference type="RefSeq" id="WP_242937026.1">
    <property type="nucleotide sequence ID" value="NZ_CP094326.1"/>
</dbReference>
<dbReference type="PROSITE" id="PS01124">
    <property type="entry name" value="HTH_ARAC_FAMILY_2"/>
    <property type="match status" value="1"/>
</dbReference>
<evidence type="ECO:0000313" key="5">
    <source>
        <dbReference type="Proteomes" id="UP000829476"/>
    </source>
</evidence>
<reference evidence="4 5" key="1">
    <citation type="journal article" date="2018" name="Int. J. Syst. Evol. Microbiol.">
        <title>Zhouia spongiae sp. nov., isolated from a marine sponge.</title>
        <authorList>
            <person name="Zhuang L."/>
            <person name="Lin B."/>
            <person name="Qin F."/>
            <person name="Luo L."/>
        </authorList>
    </citation>
    <scope>NUCLEOTIDE SEQUENCE [LARGE SCALE GENOMIC DNA]</scope>
    <source>
        <strain evidence="4 5">HN-Y44</strain>
    </source>
</reference>
<dbReference type="EMBL" id="CP094326">
    <property type="protein sequence ID" value="UNY98620.1"/>
    <property type="molecule type" value="Genomic_DNA"/>
</dbReference>
<dbReference type="InterPro" id="IPR018060">
    <property type="entry name" value="HTH_AraC"/>
</dbReference>
<dbReference type="SMART" id="SM00342">
    <property type="entry name" value="HTH_ARAC"/>
    <property type="match status" value="1"/>
</dbReference>
<feature type="domain" description="HTH araC/xylS-type" evidence="3">
    <location>
        <begin position="214"/>
        <end position="313"/>
    </location>
</feature>
<dbReference type="Proteomes" id="UP000829476">
    <property type="component" value="Chromosome"/>
</dbReference>
<proteinExistence type="predicted"/>
<protein>
    <submittedName>
        <fullName evidence="4">AraC family transcriptional regulator</fullName>
    </submittedName>
</protein>
<dbReference type="PANTHER" id="PTHR47893">
    <property type="entry name" value="REGULATORY PROTEIN PCHR"/>
    <property type="match status" value="1"/>
</dbReference>
<keyword evidence="5" id="KW-1185">Reference proteome</keyword>
<dbReference type="Pfam" id="PF12833">
    <property type="entry name" value="HTH_18"/>
    <property type="match status" value="1"/>
</dbReference>
<dbReference type="InterPro" id="IPR009057">
    <property type="entry name" value="Homeodomain-like_sf"/>
</dbReference>
<accession>A0ABY3YLX6</accession>
<dbReference type="PANTHER" id="PTHR47893:SF1">
    <property type="entry name" value="REGULATORY PROTEIN PCHR"/>
    <property type="match status" value="1"/>
</dbReference>
<evidence type="ECO:0000256" key="1">
    <source>
        <dbReference type="ARBA" id="ARBA00023015"/>
    </source>
</evidence>
<dbReference type="Gene3D" id="1.10.10.60">
    <property type="entry name" value="Homeodomain-like"/>
    <property type="match status" value="2"/>
</dbReference>
<dbReference type="InterPro" id="IPR053142">
    <property type="entry name" value="PchR_regulatory_protein"/>
</dbReference>
<keyword evidence="1" id="KW-0805">Transcription regulation</keyword>
<evidence type="ECO:0000259" key="3">
    <source>
        <dbReference type="PROSITE" id="PS01124"/>
    </source>
</evidence>
<keyword evidence="2" id="KW-0804">Transcription</keyword>
<dbReference type="SUPFAM" id="SSF46689">
    <property type="entry name" value="Homeodomain-like"/>
    <property type="match status" value="2"/>
</dbReference>
<evidence type="ECO:0000256" key="2">
    <source>
        <dbReference type="ARBA" id="ARBA00023163"/>
    </source>
</evidence>
<name>A0ABY3YLX6_9FLAO</name>
<evidence type="ECO:0000313" key="4">
    <source>
        <dbReference type="EMBL" id="UNY98620.1"/>
    </source>
</evidence>
<sequence length="317" mass="37171">MDNPENKTRLEKVYLQLLEMYKGNFSYSIERSEKKDELEALTALINMTTEEIRDSFLHQGYVNFHDSYALVIQILFILNKEFRIEEISGSTKSFLGFKENDIWGKLFEEFLSTESQREWGTIKEIIDGESMQEASLQLSFITNKKLLFPAYCRVIKFSHGSLFKGKTIVTTFDMVQKRKVLDIEVQKRVLNQFASKSSKKDKQILHISDLSKIRAAGEYIKNHLDEELPSLKEMAHDFGTNEFKLKRGFKELNGMTVFQFLKEERLRKAHVLVEFSEKSFKEIAKMVGFKNGTHFSREFNKRYGYRPKTLRSTIKKS</sequence>